<evidence type="ECO:0000256" key="4">
    <source>
        <dbReference type="PROSITE-ProRule" id="PRU00335"/>
    </source>
</evidence>
<evidence type="ECO:0000256" key="2">
    <source>
        <dbReference type="ARBA" id="ARBA00023125"/>
    </source>
</evidence>
<dbReference type="RefSeq" id="WP_209975518.1">
    <property type="nucleotide sequence ID" value="NZ_JAGGLB010000020.1"/>
</dbReference>
<sequence>MARNVERDAEFRERQRNNIMEKATQLFALSGLRGVRMQDIAQAVGITTANVYHYFSSKEELIREVITHSQTAFGEALTKLSEGSGTPWDKLVSIGSPKENKKSYIVLLHLNIALSEALPEALKQQYKSRATENLRILSGIVAEGQRQGQIKAGDPMQMAARYVILLTGFNVYSSTELYEGIRFKFEDIIAHLRP</sequence>
<keyword evidence="1" id="KW-0805">Transcription regulation</keyword>
<dbReference type="InterPro" id="IPR036271">
    <property type="entry name" value="Tet_transcr_reg_TetR-rel_C_sf"/>
</dbReference>
<feature type="domain" description="HTH tetR-type" evidence="5">
    <location>
        <begin position="13"/>
        <end position="73"/>
    </location>
</feature>
<organism evidence="6 7">
    <name type="scientific">Paenibacillus eucommiae</name>
    <dbReference type="NCBI Taxonomy" id="1355755"/>
    <lineage>
        <taxon>Bacteria</taxon>
        <taxon>Bacillati</taxon>
        <taxon>Bacillota</taxon>
        <taxon>Bacilli</taxon>
        <taxon>Bacillales</taxon>
        <taxon>Paenibacillaceae</taxon>
        <taxon>Paenibacillus</taxon>
    </lineage>
</organism>
<keyword evidence="2 4" id="KW-0238">DNA-binding</keyword>
<dbReference type="Gene3D" id="1.10.357.10">
    <property type="entry name" value="Tetracycline Repressor, domain 2"/>
    <property type="match status" value="1"/>
</dbReference>
<dbReference type="PROSITE" id="PS50977">
    <property type="entry name" value="HTH_TETR_2"/>
    <property type="match status" value="1"/>
</dbReference>
<dbReference type="SUPFAM" id="SSF48498">
    <property type="entry name" value="Tetracyclin repressor-like, C-terminal domain"/>
    <property type="match status" value="1"/>
</dbReference>
<dbReference type="SUPFAM" id="SSF46689">
    <property type="entry name" value="Homeodomain-like"/>
    <property type="match status" value="1"/>
</dbReference>
<dbReference type="Gene3D" id="1.10.10.60">
    <property type="entry name" value="Homeodomain-like"/>
    <property type="match status" value="1"/>
</dbReference>
<comment type="caution">
    <text evidence="6">The sequence shown here is derived from an EMBL/GenBank/DDBJ whole genome shotgun (WGS) entry which is preliminary data.</text>
</comment>
<name>A0ABS4J1C3_9BACL</name>
<gene>
    <name evidence="6" type="ORF">J2Z66_005259</name>
</gene>
<proteinExistence type="predicted"/>
<evidence type="ECO:0000313" key="7">
    <source>
        <dbReference type="Proteomes" id="UP001519287"/>
    </source>
</evidence>
<accession>A0ABS4J1C3</accession>
<dbReference type="PANTHER" id="PTHR30055">
    <property type="entry name" value="HTH-TYPE TRANSCRIPTIONAL REGULATOR RUTR"/>
    <property type="match status" value="1"/>
</dbReference>
<dbReference type="InterPro" id="IPR001647">
    <property type="entry name" value="HTH_TetR"/>
</dbReference>
<protein>
    <submittedName>
        <fullName evidence="6">TetR/AcrR family hemagglutinin/protease transcriptional regulator</fullName>
    </submittedName>
</protein>
<keyword evidence="3" id="KW-0804">Transcription</keyword>
<feature type="DNA-binding region" description="H-T-H motif" evidence="4">
    <location>
        <begin position="36"/>
        <end position="55"/>
    </location>
</feature>
<dbReference type="Proteomes" id="UP001519287">
    <property type="component" value="Unassembled WGS sequence"/>
</dbReference>
<evidence type="ECO:0000256" key="1">
    <source>
        <dbReference type="ARBA" id="ARBA00023015"/>
    </source>
</evidence>
<keyword evidence="7" id="KW-1185">Reference proteome</keyword>
<dbReference type="PRINTS" id="PR00455">
    <property type="entry name" value="HTHTETR"/>
</dbReference>
<dbReference type="EMBL" id="JAGGLB010000020">
    <property type="protein sequence ID" value="MBP1993633.1"/>
    <property type="molecule type" value="Genomic_DNA"/>
</dbReference>
<reference evidence="6 7" key="1">
    <citation type="submission" date="2021-03" db="EMBL/GenBank/DDBJ databases">
        <title>Genomic Encyclopedia of Type Strains, Phase IV (KMG-IV): sequencing the most valuable type-strain genomes for metagenomic binning, comparative biology and taxonomic classification.</title>
        <authorList>
            <person name="Goeker M."/>
        </authorList>
    </citation>
    <scope>NUCLEOTIDE SEQUENCE [LARGE SCALE GENOMIC DNA]</scope>
    <source>
        <strain evidence="6 7">DSM 26048</strain>
    </source>
</reference>
<dbReference type="Pfam" id="PF00440">
    <property type="entry name" value="TetR_N"/>
    <property type="match status" value="1"/>
</dbReference>
<dbReference type="InterPro" id="IPR050109">
    <property type="entry name" value="HTH-type_TetR-like_transc_reg"/>
</dbReference>
<dbReference type="PANTHER" id="PTHR30055:SF234">
    <property type="entry name" value="HTH-TYPE TRANSCRIPTIONAL REGULATOR BETI"/>
    <property type="match status" value="1"/>
</dbReference>
<evidence type="ECO:0000256" key="3">
    <source>
        <dbReference type="ARBA" id="ARBA00023163"/>
    </source>
</evidence>
<dbReference type="InterPro" id="IPR009057">
    <property type="entry name" value="Homeodomain-like_sf"/>
</dbReference>
<evidence type="ECO:0000313" key="6">
    <source>
        <dbReference type="EMBL" id="MBP1993633.1"/>
    </source>
</evidence>
<evidence type="ECO:0000259" key="5">
    <source>
        <dbReference type="PROSITE" id="PS50977"/>
    </source>
</evidence>